<evidence type="ECO:0000313" key="2">
    <source>
        <dbReference type="EMBL" id="CAF1283142.1"/>
    </source>
</evidence>
<comment type="caution">
    <text evidence="2">The sequence shown here is derived from an EMBL/GenBank/DDBJ whole genome shotgun (WGS) entry which is preliminary data.</text>
</comment>
<evidence type="ECO:0000256" key="1">
    <source>
        <dbReference type="SAM" id="SignalP"/>
    </source>
</evidence>
<evidence type="ECO:0000313" key="3">
    <source>
        <dbReference type="Proteomes" id="UP000663852"/>
    </source>
</evidence>
<organism evidence="2 3">
    <name type="scientific">Adineta ricciae</name>
    <name type="common">Rotifer</name>
    <dbReference type="NCBI Taxonomy" id="249248"/>
    <lineage>
        <taxon>Eukaryota</taxon>
        <taxon>Metazoa</taxon>
        <taxon>Spiralia</taxon>
        <taxon>Gnathifera</taxon>
        <taxon>Rotifera</taxon>
        <taxon>Eurotatoria</taxon>
        <taxon>Bdelloidea</taxon>
        <taxon>Adinetida</taxon>
        <taxon>Adinetidae</taxon>
        <taxon>Adineta</taxon>
    </lineage>
</organism>
<gene>
    <name evidence="2" type="ORF">EDS130_LOCUS29669</name>
</gene>
<dbReference type="Proteomes" id="UP000663852">
    <property type="component" value="Unassembled WGS sequence"/>
</dbReference>
<accession>A0A815CG26</accession>
<sequence length="858" mass="96510">MKLAIIIGIVLFAISLTAHVHGQTCHGISQYGQCSSNRGCGCLHFSLADDVGICAVLGLNCTRLSSCQWPDDTCEKADHVCVRHPHCNSNPLCYPLHMVNQRLCPSSSSSSSISLPTTTTTTTTMAPISDFVVSYYSNMLTTNSDRFPYSHKYYHQVRIVVYASGLYNFTSISHLHTFAYLYRGAFDPYNTSLNFITDGNYNYQTNQFELAAFLRAGSSYVLVFTTDTGNTTGYFTIAAYGPNYLHFISMNSTQNTTMTWNNTTSQNAVMSEYSSALRSDSEKFTRFIQHGFTADYNYTMNYSSTPLHYYEAIRITVYTSGYYRLTSASSFDSYGHLYTWHFDPTNPSMNLYHQDDDAGGNNQFQISAYLQAGVSYILVFTTYGEGQMGSFRVVATGPSYVGFISIAIPTTQTSTRPTFTSAGMENGVISDYSSMLTSNSEKFSRLGQYGFTADYNYTMNYNSTPLHYYEAIRITVYTSGYYRLTSASDFDSYGYLYTWHFDPTDPSMNLYHQDDDAGGNRQFQISAYLRAGVSYILVFTTYGEGQMGSFRVVATGPNYLRFIQTNINNATVTTSTPPRSNIITTNYSYELTSSSEKYPGTNSYFQAIQILVSKPGFYNFSSESHTRSRWCLYWKSFILSNLTQNRMTCADAYNDSNFQVSDYFSPEYSYVLVYTALAPNRTGPFSIVVTGPDYVQFVPIYTSQTTTMMPANMVLVYSSELTLSSDRYSRAGRTDYFTAGYGATADYNSLSNFFYEAIQLTITATGTYTFISRSSIDTFGYIYRDHFEPENPDANIQAEDDQSGGSDQFKMTAYLYANRLYVLVVTTWVGNTIGPFSIVVEGQHPVGFNRLYYSVNKH</sequence>
<dbReference type="AlphaFoldDB" id="A0A815CG26"/>
<feature type="signal peptide" evidence="1">
    <location>
        <begin position="1"/>
        <end position="22"/>
    </location>
</feature>
<protein>
    <submittedName>
        <fullName evidence="2">Uncharacterized protein</fullName>
    </submittedName>
</protein>
<proteinExistence type="predicted"/>
<reference evidence="2" key="1">
    <citation type="submission" date="2021-02" db="EMBL/GenBank/DDBJ databases">
        <authorList>
            <person name="Nowell W R."/>
        </authorList>
    </citation>
    <scope>NUCLEOTIDE SEQUENCE</scope>
</reference>
<feature type="chain" id="PRO_5033045924" evidence="1">
    <location>
        <begin position="23"/>
        <end position="858"/>
    </location>
</feature>
<dbReference type="EMBL" id="CAJNOJ010000202">
    <property type="protein sequence ID" value="CAF1283142.1"/>
    <property type="molecule type" value="Genomic_DNA"/>
</dbReference>
<dbReference type="OrthoDB" id="10442980at2759"/>
<name>A0A815CG26_ADIRI</name>
<keyword evidence="1" id="KW-0732">Signal</keyword>